<evidence type="ECO:0000256" key="2">
    <source>
        <dbReference type="ARBA" id="ARBA00022490"/>
    </source>
</evidence>
<dbReference type="Proteomes" id="UP000199053">
    <property type="component" value="Unassembled WGS sequence"/>
</dbReference>
<comment type="subcellular location">
    <subcellularLocation>
        <location evidence="8">Cytoplasm</location>
    </subcellularLocation>
</comment>
<dbReference type="Pfam" id="PF12390">
    <property type="entry name" value="Se-cys_synth_N"/>
    <property type="match status" value="1"/>
</dbReference>
<dbReference type="InterPro" id="IPR018319">
    <property type="entry name" value="SelA-like"/>
</dbReference>
<dbReference type="InterPro" id="IPR025862">
    <property type="entry name" value="SelA_trans_N_dom"/>
</dbReference>
<dbReference type="RefSeq" id="WP_092163101.1">
    <property type="nucleotide sequence ID" value="NZ_FNGA01000006.1"/>
</dbReference>
<sequence length="468" mass="50898">MSNLFKFLPSVDSVLTRLEEEGALSGVPRTLVRDLVNGFLDVCREEIKSGIITAEDQLSLDALFPRLTCHVRAGARPHFRRVLNATGVVVHTNLGRSLLADSAVKAVTEACGSYSNLEFDLKTGERGSRYSHVEKLVCDITGAEAALVVNNNASAVLITLETLAAGREAVVSRGQLVEIGGSFRIPDVMTKSGAILHEVGATNRTHPYDYEGAINDNTALLMKVHTSNFRIIGFTKEVTGAELVELGTKYNLPVYEDLGSGNLTNFAGLGLMREPTVQEVVSEGVDVVSFSGDKVLGGPQAGVIVGKKKYIDMIKKNPLNRVVRIDKMTLAALEATLRLYLDPEIAMKEVPTLRMIMEKPESLQLRAQSLSRVLDRFLGENVTLGVREGVSRVGGGAFPEQDLKTFLVTVVPQGDLSVPELKERLLSSDPPLVGRIEDDAFCLDPRTLTQIEYHMVAESISQALNLDK</sequence>
<evidence type="ECO:0000259" key="10">
    <source>
        <dbReference type="Pfam" id="PF12390"/>
    </source>
</evidence>
<dbReference type="STRING" id="246191.SAMN05660337_3311"/>
<evidence type="ECO:0000256" key="8">
    <source>
        <dbReference type="HAMAP-Rule" id="MF_00423"/>
    </source>
</evidence>
<dbReference type="Gene3D" id="3.40.640.10">
    <property type="entry name" value="Type I PLP-dependent aspartate aminotransferase-like (Major domain)"/>
    <property type="match status" value="1"/>
</dbReference>
<comment type="similarity">
    <text evidence="7 8">Belongs to the SelA family.</text>
</comment>
<dbReference type="GO" id="GO:0001514">
    <property type="term" value="P:selenocysteine incorporation"/>
    <property type="evidence" value="ECO:0007669"/>
    <property type="project" value="UniProtKB-UniRule"/>
</dbReference>
<protein>
    <recommendedName>
        <fullName evidence="8">L-seryl-tRNA(Sec) selenium transferase</fullName>
        <ecNumber evidence="8">2.9.1.1</ecNumber>
    </recommendedName>
    <alternativeName>
        <fullName evidence="8">Selenocysteine synthase</fullName>
        <shortName evidence="8">Sec synthase</shortName>
    </alternativeName>
    <alternativeName>
        <fullName evidence="8">Selenocysteinyl-tRNA(Sec) synthase</fullName>
    </alternativeName>
</protein>
<dbReference type="GO" id="GO:0005737">
    <property type="term" value="C:cytoplasm"/>
    <property type="evidence" value="ECO:0007669"/>
    <property type="project" value="UniProtKB-SubCell"/>
</dbReference>
<evidence type="ECO:0000256" key="7">
    <source>
        <dbReference type="ARBA" id="ARBA00044507"/>
    </source>
</evidence>
<evidence type="ECO:0000256" key="1">
    <source>
        <dbReference type="ARBA" id="ARBA00001933"/>
    </source>
</evidence>
<evidence type="ECO:0000256" key="3">
    <source>
        <dbReference type="ARBA" id="ARBA00022679"/>
    </source>
</evidence>
<evidence type="ECO:0000256" key="4">
    <source>
        <dbReference type="ARBA" id="ARBA00022898"/>
    </source>
</evidence>
<keyword evidence="5 8" id="KW-0648">Protein biosynthesis</keyword>
<gene>
    <name evidence="8" type="primary">selA</name>
    <name evidence="11" type="ORF">SAMN05660337_3311</name>
</gene>
<dbReference type="EMBL" id="FNGA01000006">
    <property type="protein sequence ID" value="SDL57791.1"/>
    <property type="molecule type" value="Genomic_DNA"/>
</dbReference>
<evidence type="ECO:0000313" key="11">
    <source>
        <dbReference type="EMBL" id="SDL57791.1"/>
    </source>
</evidence>
<evidence type="ECO:0000256" key="9">
    <source>
        <dbReference type="PIRSR" id="PIRSR618319-50"/>
    </source>
</evidence>
<dbReference type="NCBIfam" id="TIGR00474">
    <property type="entry name" value="selA"/>
    <property type="match status" value="1"/>
</dbReference>
<evidence type="ECO:0000256" key="6">
    <source>
        <dbReference type="ARBA" id="ARBA00023266"/>
    </source>
</evidence>
<proteinExistence type="inferred from homology"/>
<dbReference type="InterPro" id="IPR015424">
    <property type="entry name" value="PyrdxlP-dep_Trfase"/>
</dbReference>
<dbReference type="Pfam" id="PF03841">
    <property type="entry name" value="SelA"/>
    <property type="match status" value="1"/>
</dbReference>
<dbReference type="PANTHER" id="PTHR32328">
    <property type="entry name" value="L-SERYL-TRNA(SEC) SELENIUM TRANSFERASE"/>
    <property type="match status" value="1"/>
</dbReference>
<keyword evidence="4 8" id="KW-0663">Pyridoxal phosphate</keyword>
<organism evidence="11 12">
    <name type="scientific">Maridesulfovibrio ferrireducens</name>
    <dbReference type="NCBI Taxonomy" id="246191"/>
    <lineage>
        <taxon>Bacteria</taxon>
        <taxon>Pseudomonadati</taxon>
        <taxon>Thermodesulfobacteriota</taxon>
        <taxon>Desulfovibrionia</taxon>
        <taxon>Desulfovibrionales</taxon>
        <taxon>Desulfovibrionaceae</taxon>
        <taxon>Maridesulfovibrio</taxon>
    </lineage>
</organism>
<feature type="domain" description="L-seryl-tRNA selenium transferase N-terminal" evidence="10">
    <location>
        <begin position="6"/>
        <end position="44"/>
    </location>
</feature>
<comment type="cofactor">
    <cofactor evidence="1 8 9">
        <name>pyridoxal 5'-phosphate</name>
        <dbReference type="ChEBI" id="CHEBI:597326"/>
    </cofactor>
</comment>
<evidence type="ECO:0000313" key="12">
    <source>
        <dbReference type="Proteomes" id="UP000199053"/>
    </source>
</evidence>
<dbReference type="SUPFAM" id="SSF53383">
    <property type="entry name" value="PLP-dependent transferases"/>
    <property type="match status" value="1"/>
</dbReference>
<dbReference type="EC" id="2.9.1.1" evidence="8"/>
<feature type="modified residue" description="N6-(pyridoxal phosphate)lysine" evidence="8 9">
    <location>
        <position position="294"/>
    </location>
</feature>
<dbReference type="HAMAP" id="MF_00423">
    <property type="entry name" value="SelA"/>
    <property type="match status" value="1"/>
</dbReference>
<keyword evidence="3 8" id="KW-0808">Transferase</keyword>
<keyword evidence="6 8" id="KW-0711">Selenium</keyword>
<keyword evidence="12" id="KW-1185">Reference proteome</keyword>
<name>A0A1G9L781_9BACT</name>
<dbReference type="GO" id="GO:0001717">
    <property type="term" value="P:conversion of seryl-tRNAsec to selenocys-tRNAsec"/>
    <property type="evidence" value="ECO:0007669"/>
    <property type="project" value="UniProtKB-UniRule"/>
</dbReference>
<dbReference type="InterPro" id="IPR015421">
    <property type="entry name" value="PyrdxlP-dep_Trfase_major"/>
</dbReference>
<reference evidence="12" key="1">
    <citation type="submission" date="2016-10" db="EMBL/GenBank/DDBJ databases">
        <authorList>
            <person name="Varghese N."/>
            <person name="Submissions S."/>
        </authorList>
    </citation>
    <scope>NUCLEOTIDE SEQUENCE [LARGE SCALE GENOMIC DNA]</scope>
    <source>
        <strain evidence="12">DSM 16995</strain>
    </source>
</reference>
<dbReference type="GO" id="GO:0004125">
    <property type="term" value="F:L-seryl-tRNA(Sec) selenium transferase activity"/>
    <property type="evidence" value="ECO:0007669"/>
    <property type="project" value="UniProtKB-UniRule"/>
</dbReference>
<dbReference type="Gene3D" id="3.90.1150.180">
    <property type="match status" value="1"/>
</dbReference>
<comment type="function">
    <text evidence="8">Converts seryl-tRNA(Sec) to selenocysteinyl-tRNA(Sec) required for selenoprotein biosynthesis.</text>
</comment>
<dbReference type="InterPro" id="IPR004534">
    <property type="entry name" value="SelA_trans"/>
</dbReference>
<evidence type="ECO:0000256" key="5">
    <source>
        <dbReference type="ARBA" id="ARBA00022917"/>
    </source>
</evidence>
<comment type="catalytic activity">
    <reaction evidence="8">
        <text>L-seryl-tRNA(Sec) + selenophosphate + H(+) = L-selenocysteinyl-tRNA(Sec) + phosphate</text>
        <dbReference type="Rhea" id="RHEA:22728"/>
        <dbReference type="Rhea" id="RHEA-COMP:9742"/>
        <dbReference type="Rhea" id="RHEA-COMP:9743"/>
        <dbReference type="ChEBI" id="CHEBI:15378"/>
        <dbReference type="ChEBI" id="CHEBI:16144"/>
        <dbReference type="ChEBI" id="CHEBI:43474"/>
        <dbReference type="ChEBI" id="CHEBI:78533"/>
        <dbReference type="ChEBI" id="CHEBI:78573"/>
        <dbReference type="EC" id="2.9.1.1"/>
    </reaction>
</comment>
<dbReference type="UniPathway" id="UPA00906">
    <property type="reaction ID" value="UER00896"/>
</dbReference>
<keyword evidence="2 8" id="KW-0963">Cytoplasm</keyword>
<dbReference type="AlphaFoldDB" id="A0A1G9L781"/>
<accession>A0A1G9L781</accession>
<dbReference type="OrthoDB" id="9787096at2"/>
<comment type="pathway">
    <text evidence="8">Aminoacyl-tRNA biosynthesis; selenocysteinyl-tRNA(Sec) biosynthesis; selenocysteinyl-tRNA(Sec) from L-seryl-tRNA(Sec) (bacterial route): step 1/1.</text>
</comment>
<dbReference type="PANTHER" id="PTHR32328:SF0">
    <property type="entry name" value="L-SERYL-TRNA(SEC) SELENIUM TRANSFERASE"/>
    <property type="match status" value="1"/>
</dbReference>